<dbReference type="GO" id="GO:0015297">
    <property type="term" value="F:antiporter activity"/>
    <property type="evidence" value="ECO:0007669"/>
    <property type="project" value="UniProtKB-KW"/>
</dbReference>
<feature type="transmembrane region" description="Helical" evidence="11">
    <location>
        <begin position="126"/>
        <end position="146"/>
    </location>
</feature>
<dbReference type="InterPro" id="IPR004680">
    <property type="entry name" value="Cit_transptr-like_dom"/>
</dbReference>
<evidence type="ECO:0000256" key="8">
    <source>
        <dbReference type="ARBA" id="ARBA00023136"/>
    </source>
</evidence>
<keyword evidence="2" id="KW-0813">Transport</keyword>
<keyword evidence="3" id="KW-0050">Antiport</keyword>
<comment type="similarity">
    <text evidence="10">Belongs to the NhaD Na(+)/H(+) (TC 2.A.62) antiporter family.</text>
</comment>
<feature type="transmembrane region" description="Helical" evidence="11">
    <location>
        <begin position="34"/>
        <end position="56"/>
    </location>
</feature>
<name>A0A557SBU9_9GAMM</name>
<dbReference type="OrthoDB" id="9772058at2"/>
<feature type="transmembrane region" description="Helical" evidence="11">
    <location>
        <begin position="293"/>
        <end position="310"/>
    </location>
</feature>
<keyword evidence="7" id="KW-0406">Ion transport</keyword>
<evidence type="ECO:0000256" key="3">
    <source>
        <dbReference type="ARBA" id="ARBA00022449"/>
    </source>
</evidence>
<keyword evidence="5 11" id="KW-1133">Transmembrane helix</keyword>
<feature type="transmembrane region" description="Helical" evidence="11">
    <location>
        <begin position="68"/>
        <end position="84"/>
    </location>
</feature>
<dbReference type="GO" id="GO:0006814">
    <property type="term" value="P:sodium ion transport"/>
    <property type="evidence" value="ECO:0007669"/>
    <property type="project" value="UniProtKB-KW"/>
</dbReference>
<evidence type="ECO:0000256" key="7">
    <source>
        <dbReference type="ARBA" id="ARBA00023065"/>
    </source>
</evidence>
<dbReference type="GO" id="GO:0016020">
    <property type="term" value="C:membrane"/>
    <property type="evidence" value="ECO:0007669"/>
    <property type="project" value="UniProtKB-SubCell"/>
</dbReference>
<evidence type="ECO:0000256" key="11">
    <source>
        <dbReference type="SAM" id="Phobius"/>
    </source>
</evidence>
<evidence type="ECO:0000256" key="4">
    <source>
        <dbReference type="ARBA" id="ARBA00022692"/>
    </source>
</evidence>
<feature type="transmembrane region" description="Helical" evidence="11">
    <location>
        <begin position="152"/>
        <end position="174"/>
    </location>
</feature>
<evidence type="ECO:0000256" key="12">
    <source>
        <dbReference type="SAM" id="SignalP"/>
    </source>
</evidence>
<organism evidence="14 15">
    <name type="scientific">Sedimenticola selenatireducens</name>
    <dbReference type="NCBI Taxonomy" id="191960"/>
    <lineage>
        <taxon>Bacteria</taxon>
        <taxon>Pseudomonadati</taxon>
        <taxon>Pseudomonadota</taxon>
        <taxon>Gammaproteobacteria</taxon>
        <taxon>Chromatiales</taxon>
        <taxon>Sedimenticolaceae</taxon>
        <taxon>Sedimenticola</taxon>
    </lineage>
</organism>
<feature type="transmembrane region" description="Helical" evidence="11">
    <location>
        <begin position="354"/>
        <end position="373"/>
    </location>
</feature>
<dbReference type="EMBL" id="VMNH01000010">
    <property type="protein sequence ID" value="TVO74895.1"/>
    <property type="molecule type" value="Genomic_DNA"/>
</dbReference>
<accession>A0A557SBU9</accession>
<dbReference type="PANTHER" id="PTHR43269:SF2">
    <property type="entry name" value="SODIUM_PROTON ANTIPORTER 1-RELATED"/>
    <property type="match status" value="1"/>
</dbReference>
<sequence length="483" mass="52706">MNPVKTSAHLLLLILLLTSNTLFAADASPNAIDMASHWSGILALTIFVTAILLVSFEEITHLRKSKPVLLAAGLIWALIGWMAVETGTTHSAEQAVRVTLLHYAELMLLILVVMTYINAMGERQVFIALRTWLCNRGLSYQGLFWSTGITTFLLSPFLDNLSSALLVGALILVIEPDNRRFISLGCINVVIAANAGGAFSPFGDITTLMVWQQNIETTNGTLSFWSFFNLLIPSLVNYLIPAGIMHFALPRGELKPSCEQVVMRRGARRIILLFLCAIATAVAFRGLLHLPAVIGMLTGLSYLQFFGYYLKKTHRSQEPGITDTEQLALPIPMDSKNPFDVFVRVARIEWDTLFFIYGVALSVGGLGYIGYLATASDLLYNQWGATSANIAVGLASSVIENVPTMYGVLTMMPTMSQGEWLLVTMSVGTGGSILAIGSAAGVALMGQSKGQYTFFSHLKWSPVILLAYAASIITHLWLNARLF</sequence>
<dbReference type="PANTHER" id="PTHR43269">
    <property type="entry name" value="SODIUM/PROTON ANTIPORTER 1-RELATED"/>
    <property type="match status" value="1"/>
</dbReference>
<feature type="transmembrane region" description="Helical" evidence="11">
    <location>
        <begin position="458"/>
        <end position="478"/>
    </location>
</feature>
<dbReference type="Pfam" id="PF03600">
    <property type="entry name" value="CitMHS"/>
    <property type="match status" value="1"/>
</dbReference>
<dbReference type="InterPro" id="IPR045016">
    <property type="entry name" value="NhaD-like"/>
</dbReference>
<proteinExistence type="inferred from homology"/>
<feature type="transmembrane region" description="Helical" evidence="11">
    <location>
        <begin position="420"/>
        <end position="446"/>
    </location>
</feature>
<dbReference type="NCBIfam" id="NF038006">
    <property type="entry name" value="NhaD_1"/>
    <property type="match status" value="1"/>
</dbReference>
<gene>
    <name evidence="14" type="ORF">FHP88_10410</name>
</gene>
<feature type="chain" id="PRO_5022228214" evidence="12">
    <location>
        <begin position="25"/>
        <end position="483"/>
    </location>
</feature>
<feature type="transmembrane region" description="Helical" evidence="11">
    <location>
        <begin position="181"/>
        <end position="202"/>
    </location>
</feature>
<evidence type="ECO:0000256" key="6">
    <source>
        <dbReference type="ARBA" id="ARBA00023053"/>
    </source>
</evidence>
<dbReference type="RefSeq" id="WP_144358981.1">
    <property type="nucleotide sequence ID" value="NZ_VMNH01000010.1"/>
</dbReference>
<keyword evidence="6" id="KW-0915">Sodium</keyword>
<keyword evidence="8 11" id="KW-0472">Membrane</keyword>
<comment type="caution">
    <text evidence="14">The sequence shown here is derived from an EMBL/GenBank/DDBJ whole genome shotgun (WGS) entry which is preliminary data.</text>
</comment>
<dbReference type="AlphaFoldDB" id="A0A557SBU9"/>
<keyword evidence="9" id="KW-0739">Sodium transport</keyword>
<dbReference type="Proteomes" id="UP000316649">
    <property type="component" value="Unassembled WGS sequence"/>
</dbReference>
<feature type="transmembrane region" description="Helical" evidence="11">
    <location>
        <begin position="270"/>
        <end position="287"/>
    </location>
</feature>
<comment type="subcellular location">
    <subcellularLocation>
        <location evidence="1">Membrane</location>
        <topology evidence="1">Multi-pass membrane protein</topology>
    </subcellularLocation>
</comment>
<evidence type="ECO:0000256" key="2">
    <source>
        <dbReference type="ARBA" id="ARBA00022448"/>
    </source>
</evidence>
<keyword evidence="4 11" id="KW-0812">Transmembrane</keyword>
<keyword evidence="12" id="KW-0732">Signal</keyword>
<evidence type="ECO:0000256" key="1">
    <source>
        <dbReference type="ARBA" id="ARBA00004141"/>
    </source>
</evidence>
<feature type="domain" description="Citrate transporter-like" evidence="13">
    <location>
        <begin position="53"/>
        <end position="428"/>
    </location>
</feature>
<keyword evidence="15" id="KW-1185">Reference proteome</keyword>
<evidence type="ECO:0000313" key="14">
    <source>
        <dbReference type="EMBL" id="TVO74895.1"/>
    </source>
</evidence>
<evidence type="ECO:0000256" key="5">
    <source>
        <dbReference type="ARBA" id="ARBA00022989"/>
    </source>
</evidence>
<evidence type="ECO:0000259" key="13">
    <source>
        <dbReference type="Pfam" id="PF03600"/>
    </source>
</evidence>
<evidence type="ECO:0000256" key="10">
    <source>
        <dbReference type="ARBA" id="ARBA00025753"/>
    </source>
</evidence>
<protein>
    <submittedName>
        <fullName evidence="14">Sodium:proton antiporter</fullName>
    </submittedName>
</protein>
<evidence type="ECO:0000256" key="9">
    <source>
        <dbReference type="ARBA" id="ARBA00023201"/>
    </source>
</evidence>
<evidence type="ECO:0000313" key="15">
    <source>
        <dbReference type="Proteomes" id="UP000316649"/>
    </source>
</evidence>
<feature type="transmembrane region" description="Helical" evidence="11">
    <location>
        <begin position="100"/>
        <end position="119"/>
    </location>
</feature>
<reference evidence="14 15" key="1">
    <citation type="submission" date="2019-07" db="EMBL/GenBank/DDBJ databases">
        <title>The pathways for chlorine oxyanion respiration interact through the shared metabolite chlorate.</title>
        <authorList>
            <person name="Barnum T.P."/>
            <person name="Cheng Y."/>
            <person name="Hill K.A."/>
            <person name="Lucas L.N."/>
            <person name="Carlson H.K."/>
            <person name="Coates J.D."/>
        </authorList>
    </citation>
    <scope>NUCLEOTIDE SEQUENCE [LARGE SCALE GENOMIC DNA]</scope>
    <source>
        <strain evidence="14 15">BK-1</strain>
    </source>
</reference>
<feature type="transmembrane region" description="Helical" evidence="11">
    <location>
        <begin position="222"/>
        <end position="249"/>
    </location>
</feature>
<feature type="signal peptide" evidence="12">
    <location>
        <begin position="1"/>
        <end position="24"/>
    </location>
</feature>